<accession>A0ABD0J1L1</accession>
<feature type="signal peptide" evidence="1">
    <location>
        <begin position="1"/>
        <end position="24"/>
    </location>
</feature>
<gene>
    <name evidence="2" type="ORF">BaRGS_00039936</name>
</gene>
<protein>
    <recommendedName>
        <fullName evidence="4">Conotoxin</fullName>
    </recommendedName>
</protein>
<name>A0ABD0J1L1_9CAEN</name>
<comment type="caution">
    <text evidence="2">The sequence shown here is derived from an EMBL/GenBank/DDBJ whole genome shotgun (WGS) entry which is preliminary data.</text>
</comment>
<evidence type="ECO:0000313" key="2">
    <source>
        <dbReference type="EMBL" id="KAK7450505.1"/>
    </source>
</evidence>
<reference evidence="2 3" key="1">
    <citation type="journal article" date="2023" name="Sci. Data">
        <title>Genome assembly of the Korean intertidal mud-creeper Batillaria attramentaria.</title>
        <authorList>
            <person name="Patra A.K."/>
            <person name="Ho P.T."/>
            <person name="Jun S."/>
            <person name="Lee S.J."/>
            <person name="Kim Y."/>
            <person name="Won Y.J."/>
        </authorList>
    </citation>
    <scope>NUCLEOTIDE SEQUENCE [LARGE SCALE GENOMIC DNA]</scope>
    <source>
        <strain evidence="2">Wonlab-2016</strain>
    </source>
</reference>
<sequence>MSAYTNTVMLALLSLLIATSSCHAKSVRSQTPQDRTRRDLKSWNLFRPYMAHQECFARPCLSDDDCCPGYACTGLRAITRRNMSPRSCALSMDALDDLL</sequence>
<feature type="chain" id="PRO_5044875001" description="Conotoxin" evidence="1">
    <location>
        <begin position="25"/>
        <end position="99"/>
    </location>
</feature>
<keyword evidence="1" id="KW-0732">Signal</keyword>
<dbReference type="EMBL" id="JACVVK020000740">
    <property type="protein sequence ID" value="KAK7450505.1"/>
    <property type="molecule type" value="Genomic_DNA"/>
</dbReference>
<evidence type="ECO:0000313" key="3">
    <source>
        <dbReference type="Proteomes" id="UP001519460"/>
    </source>
</evidence>
<evidence type="ECO:0008006" key="4">
    <source>
        <dbReference type="Google" id="ProtNLM"/>
    </source>
</evidence>
<evidence type="ECO:0000256" key="1">
    <source>
        <dbReference type="SAM" id="SignalP"/>
    </source>
</evidence>
<proteinExistence type="predicted"/>
<keyword evidence="3" id="KW-1185">Reference proteome</keyword>
<dbReference type="AlphaFoldDB" id="A0ABD0J1L1"/>
<organism evidence="2 3">
    <name type="scientific">Batillaria attramentaria</name>
    <dbReference type="NCBI Taxonomy" id="370345"/>
    <lineage>
        <taxon>Eukaryota</taxon>
        <taxon>Metazoa</taxon>
        <taxon>Spiralia</taxon>
        <taxon>Lophotrochozoa</taxon>
        <taxon>Mollusca</taxon>
        <taxon>Gastropoda</taxon>
        <taxon>Caenogastropoda</taxon>
        <taxon>Sorbeoconcha</taxon>
        <taxon>Cerithioidea</taxon>
        <taxon>Batillariidae</taxon>
        <taxon>Batillaria</taxon>
    </lineage>
</organism>
<dbReference type="Proteomes" id="UP001519460">
    <property type="component" value="Unassembled WGS sequence"/>
</dbReference>